<sequence length="42" mass="4688">WCNEICLHTTNFVSVGTVLSLSLRVSVRRSAESDASEWFSTV</sequence>
<reference evidence="1 2" key="1">
    <citation type="journal article" date="2018" name="Front. Plant Sci.">
        <title>Red Clover (Trifolium pratense) and Zigzag Clover (T. medium) - A Picture of Genomic Similarities and Differences.</title>
        <authorList>
            <person name="Dluhosova J."/>
            <person name="Istvanek J."/>
            <person name="Nedelnik J."/>
            <person name="Repkova J."/>
        </authorList>
    </citation>
    <scope>NUCLEOTIDE SEQUENCE [LARGE SCALE GENOMIC DNA]</scope>
    <source>
        <strain evidence="2">cv. 10/8</strain>
        <tissue evidence="1">Leaf</tissue>
    </source>
</reference>
<feature type="non-terminal residue" evidence="1">
    <location>
        <position position="1"/>
    </location>
</feature>
<evidence type="ECO:0000313" key="2">
    <source>
        <dbReference type="Proteomes" id="UP000265520"/>
    </source>
</evidence>
<name>A0A392V5E4_9FABA</name>
<accession>A0A392V5E4</accession>
<dbReference type="AlphaFoldDB" id="A0A392V5E4"/>
<evidence type="ECO:0000313" key="1">
    <source>
        <dbReference type="EMBL" id="MCI83528.1"/>
    </source>
</evidence>
<organism evidence="1 2">
    <name type="scientific">Trifolium medium</name>
    <dbReference type="NCBI Taxonomy" id="97028"/>
    <lineage>
        <taxon>Eukaryota</taxon>
        <taxon>Viridiplantae</taxon>
        <taxon>Streptophyta</taxon>
        <taxon>Embryophyta</taxon>
        <taxon>Tracheophyta</taxon>
        <taxon>Spermatophyta</taxon>
        <taxon>Magnoliopsida</taxon>
        <taxon>eudicotyledons</taxon>
        <taxon>Gunneridae</taxon>
        <taxon>Pentapetalae</taxon>
        <taxon>rosids</taxon>
        <taxon>fabids</taxon>
        <taxon>Fabales</taxon>
        <taxon>Fabaceae</taxon>
        <taxon>Papilionoideae</taxon>
        <taxon>50 kb inversion clade</taxon>
        <taxon>NPAAA clade</taxon>
        <taxon>Hologalegina</taxon>
        <taxon>IRL clade</taxon>
        <taxon>Trifolieae</taxon>
        <taxon>Trifolium</taxon>
    </lineage>
</organism>
<proteinExistence type="predicted"/>
<dbReference type="Proteomes" id="UP000265520">
    <property type="component" value="Unassembled WGS sequence"/>
</dbReference>
<keyword evidence="2" id="KW-1185">Reference proteome</keyword>
<comment type="caution">
    <text evidence="1">The sequence shown here is derived from an EMBL/GenBank/DDBJ whole genome shotgun (WGS) entry which is preliminary data.</text>
</comment>
<dbReference type="EMBL" id="LXQA011069260">
    <property type="protein sequence ID" value="MCI83528.1"/>
    <property type="molecule type" value="Genomic_DNA"/>
</dbReference>
<protein>
    <submittedName>
        <fullName evidence="1">Uncharacterized protein</fullName>
    </submittedName>
</protein>